<evidence type="ECO:0000256" key="1">
    <source>
        <dbReference type="SAM" id="MobiDB-lite"/>
    </source>
</evidence>
<feature type="domain" description="Tip attachment protein J" evidence="2">
    <location>
        <begin position="650"/>
        <end position="801"/>
    </location>
</feature>
<dbReference type="OrthoDB" id="7822067at2"/>
<evidence type="ECO:0000313" key="4">
    <source>
        <dbReference type="EMBL" id="PJK29968.1"/>
    </source>
</evidence>
<dbReference type="InterPro" id="IPR032876">
    <property type="entry name" value="J_dom"/>
</dbReference>
<dbReference type="Pfam" id="PF24801">
    <property type="entry name" value="FNIII-A_GpJ"/>
    <property type="match status" value="1"/>
</dbReference>
<feature type="domain" description="Tip attachment protein J HDII-ins2" evidence="3">
    <location>
        <begin position="401"/>
        <end position="525"/>
    </location>
</feature>
<dbReference type="RefSeq" id="WP_109793242.1">
    <property type="nucleotide sequence ID" value="NZ_PIGG01000026.1"/>
</dbReference>
<organism evidence="4 5">
    <name type="scientific">Minwuia thermotolerans</name>
    <dbReference type="NCBI Taxonomy" id="2056226"/>
    <lineage>
        <taxon>Bacteria</taxon>
        <taxon>Pseudomonadati</taxon>
        <taxon>Pseudomonadota</taxon>
        <taxon>Alphaproteobacteria</taxon>
        <taxon>Minwuiales</taxon>
        <taxon>Minwuiaceae</taxon>
        <taxon>Minwuia</taxon>
    </lineage>
</organism>
<comment type="caution">
    <text evidence="4">The sequence shown here is derived from an EMBL/GenBank/DDBJ whole genome shotgun (WGS) entry which is preliminary data.</text>
</comment>
<sequence>MLDDDERESAPRRSPSRPPMSLSSGRPGGGAGRSSGARAGSPIPHIVDRRSLAPPPAAITIVLHGSLGARFGGPFSLQAPSPIEALKGLGHQLPGFWAALTKGVWRLAWDRNAPDRAIGAPALALRRRGRRTLHVQPAAEGAGRGGTGKLILGSLIAAAAIGAAFFTGGASLAAAGSLSEATIGATIAEGFGATIAGTGISLGQVAFFGAMTALGGISQMMSATPTADLGRLADRQESFLFDQPVNVSAEGAVIPLVYGRPGRTGSVVASSGIAVERIDLLAKQSAADQTGGDPPDPAELFESNATFDPPASGAGGAGGKGGQTVVAEEDPNTVQARETARIVDVIGDGENGGLVDGLKSYFLDGTPVMGADGSLNFSGITVAERVGLPDQEAIPGFPEIETEVGVGVEVTESTPVVRTINDPDADAARVKVRLPALTEQDTRTADLHGAEVEIAIDRKDPGGDFVEVVRATIAEKTTSDYTEAYRVELPGAGPWEIRMRRITPDAETVALNNRTFFSSYTRIIDLKLSYAGRHVIATTVNAEQFGGRVPTRSWDVWGRIVKVPSNYDPFARTYDGVWDGTFVRNWTNNPAWVFYDLLTDGRVGLGRFVDAERISKFDLYAIAQRCDGMVDDGFGGTEPRWTFDGTIKTRRAAIAWLMTVASAWHGLVYWGPGVVSATMDAPGDPVQIVAPANTIDGRIEAEEAPLSAQHSTVLVRFRDPDQDFAPDIAVVEDRARLARFGYRPMELDAFWIRSRGQATRKGRTVIEDEAADTTYTYAAALDHLAALPGMKVRLREAAEVGVEAGGRVKSATVSEVVLDREVTLSDGTAYTLSVILADGSLAERAVATAASTTDTLALGDDLPSAPLVNAVWALVGENDVQGQIVAIEEEAVNRYRVSAVKHDPDRYARIEGGLKFDPPTSASIPSGPLPKISGFSAEEYLYLSGSAVLPAAVLSFEPSQDARVRLYEGLLKRPGEPSFARLGETSSPSFPLRDVQAGIHHLRVRPIARDGSRGAFADFQVNLLGAASPPADVTGFRATRVGASTRLTWTAVADLDLKGYRIRHTAKVAAAKWSDGLDIAGLIPASATEFLAPSLKGTYMIRAVDLSGSPSRNPALIVTDRAPETLNAVATIDEFPELAGAMTDVEEVSGGLQLGTDEAGDVEASGTYEFDGTLDLGEVYTSRITAVLEATGVDLGLNMDEWATLAAVAFLAGDPGQDLADWLALSQVETMAGVVPEDRFSATLQMRTTEDDPAVAPAWSAWTDLAIGDVTARAFQWRIVFTSAAPRIAPRVTAASVTVDMPDRVVSGGDIAADAAGEAVLFSPAFKATPVIQVTGQDMATGDYFEVTAKSRTGFTVRFFDDADTGIARTFDYLAAGYGEVAV</sequence>
<dbReference type="PANTHER" id="PTHR36251:SF2">
    <property type="entry name" value="GIFSY-2 PROPHAGE HOST SPECIFICITY PROTEIN J, PHAGE LAMBDA"/>
    <property type="match status" value="1"/>
</dbReference>
<name>A0A2M9G2N9_9PROT</name>
<accession>A0A2M9G2N9</accession>
<dbReference type="PANTHER" id="PTHR36251">
    <property type="entry name" value="FELS-1 PROPHAGE HOST SPECIFICITY PROTEIN-RELATED"/>
    <property type="match status" value="1"/>
</dbReference>
<reference evidence="4 5" key="1">
    <citation type="submission" date="2017-11" db="EMBL/GenBank/DDBJ databases">
        <title>Draft genome sequence of Rhizobiales bacterium SY3-13.</title>
        <authorList>
            <person name="Sun C."/>
        </authorList>
    </citation>
    <scope>NUCLEOTIDE SEQUENCE [LARGE SCALE GENOMIC DNA]</scope>
    <source>
        <strain evidence="4 5">SY3-13</strain>
    </source>
</reference>
<feature type="compositionally biased region" description="Gly residues" evidence="1">
    <location>
        <begin position="313"/>
        <end position="322"/>
    </location>
</feature>
<dbReference type="InterPro" id="IPR055385">
    <property type="entry name" value="GpJ_HDII-ins2"/>
</dbReference>
<evidence type="ECO:0000313" key="5">
    <source>
        <dbReference type="Proteomes" id="UP000229498"/>
    </source>
</evidence>
<evidence type="ECO:0000259" key="2">
    <source>
        <dbReference type="Pfam" id="PF13550"/>
    </source>
</evidence>
<feature type="region of interest" description="Disordered" evidence="1">
    <location>
        <begin position="285"/>
        <end position="325"/>
    </location>
</feature>
<dbReference type="Pfam" id="PF13550">
    <property type="entry name" value="Phage-tail_3"/>
    <property type="match status" value="1"/>
</dbReference>
<keyword evidence="5" id="KW-1185">Reference proteome</keyword>
<dbReference type="EMBL" id="PHIG01000031">
    <property type="protein sequence ID" value="PJK29968.1"/>
    <property type="molecule type" value="Genomic_DNA"/>
</dbReference>
<feature type="region of interest" description="Disordered" evidence="1">
    <location>
        <begin position="1"/>
        <end position="50"/>
    </location>
</feature>
<evidence type="ECO:0000259" key="3">
    <source>
        <dbReference type="Pfam" id="PF24801"/>
    </source>
</evidence>
<dbReference type="InterPro" id="IPR013783">
    <property type="entry name" value="Ig-like_fold"/>
</dbReference>
<dbReference type="Gene3D" id="2.60.40.10">
    <property type="entry name" value="Immunoglobulins"/>
    <property type="match status" value="1"/>
</dbReference>
<proteinExistence type="predicted"/>
<gene>
    <name evidence="4" type="ORF">CVT23_09380</name>
</gene>
<dbReference type="Proteomes" id="UP000229498">
    <property type="component" value="Unassembled WGS sequence"/>
</dbReference>
<protein>
    <submittedName>
        <fullName evidence="4">Uncharacterized protein</fullName>
    </submittedName>
</protein>
<dbReference type="InterPro" id="IPR053171">
    <property type="entry name" value="Viral_Tip_Attach_Protein"/>
</dbReference>